<gene>
    <name evidence="2" type="primary">aarA</name>
    <name evidence="2" type="ORF">SNAT2548_LOCUS3543</name>
</gene>
<protein>
    <submittedName>
        <fullName evidence="2">AarA protein</fullName>
    </submittedName>
</protein>
<dbReference type="SUPFAM" id="SSF51206">
    <property type="entry name" value="cAMP-binding domain-like"/>
    <property type="match status" value="1"/>
</dbReference>
<dbReference type="PROSITE" id="PS50042">
    <property type="entry name" value="CNMP_BINDING_3"/>
    <property type="match status" value="1"/>
</dbReference>
<dbReference type="OrthoDB" id="9989112at2759"/>
<dbReference type="EMBL" id="CAJNDS010000218">
    <property type="protein sequence ID" value="CAE7029557.1"/>
    <property type="molecule type" value="Genomic_DNA"/>
</dbReference>
<proteinExistence type="predicted"/>
<accession>A0A812I937</accession>
<evidence type="ECO:0000313" key="3">
    <source>
        <dbReference type="Proteomes" id="UP000604046"/>
    </source>
</evidence>
<evidence type="ECO:0000313" key="2">
    <source>
        <dbReference type="EMBL" id="CAE7029557.1"/>
    </source>
</evidence>
<dbReference type="InterPro" id="IPR000595">
    <property type="entry name" value="cNMP-bd_dom"/>
</dbReference>
<feature type="domain" description="Cyclic nucleotide-binding" evidence="1">
    <location>
        <begin position="55"/>
        <end position="148"/>
    </location>
</feature>
<dbReference type="Proteomes" id="UP000604046">
    <property type="component" value="Unassembled WGS sequence"/>
</dbReference>
<dbReference type="Gene3D" id="2.60.120.10">
    <property type="entry name" value="Jelly Rolls"/>
    <property type="match status" value="1"/>
</dbReference>
<name>A0A812I937_9DINO</name>
<sequence length="535" mass="60368">MEVKPLMVTDVKALGVLSADVRSELQFELCQPYLMRNGFYRVCQHVETAVLKSIMVDCITFTFYRAGEAAFEAGQDAKHAYFIERGTLEYQQNRRTSKVKRKLRVGAHNEIIIAEAALWTFWDHVGTLTAPNPASMLKMNVDKHTKIIAESELMGEFAAELALHFRTRLSMAKPPQAPWPNDIEVPCTSFDEMIVCASKIVRSLVSRIGLELVKDQVGQWASAVFRNHPKNIEELEKEVTKSKCMLMANTHGDVERLAAVSTINISRCDGTTLMQLGTWDPESGLRVSCKLPGTKQELGETAQEAMTRVLETDLLPFRGLVDLSQLPVHHEVEWSRSEKYNMRTKYLRTIFQLEVRNEMDLPQLQRLETDPSRDKGPPMVKRHSFRGFMGMSAGRTLTRRSGSQNKMDLDSLGCIADTHEIVGLPDGESQRVLICGWLHEEEVDRFRGEGEGKAVLERLMSRIHIDELVMSSVKDLTPTIVPISDGSEVVARDRTVSYDNRTDEKSMDTRSVDNRSEELYGILGALPKDAHALDD</sequence>
<comment type="caution">
    <text evidence="2">The sequence shown here is derived from an EMBL/GenBank/DDBJ whole genome shotgun (WGS) entry which is preliminary data.</text>
</comment>
<reference evidence="2" key="1">
    <citation type="submission" date="2021-02" db="EMBL/GenBank/DDBJ databases">
        <authorList>
            <person name="Dougan E. K."/>
            <person name="Rhodes N."/>
            <person name="Thang M."/>
            <person name="Chan C."/>
        </authorList>
    </citation>
    <scope>NUCLEOTIDE SEQUENCE</scope>
</reference>
<keyword evidence="3" id="KW-1185">Reference proteome</keyword>
<dbReference type="InterPro" id="IPR014710">
    <property type="entry name" value="RmlC-like_jellyroll"/>
</dbReference>
<organism evidence="2 3">
    <name type="scientific">Symbiodinium natans</name>
    <dbReference type="NCBI Taxonomy" id="878477"/>
    <lineage>
        <taxon>Eukaryota</taxon>
        <taxon>Sar</taxon>
        <taxon>Alveolata</taxon>
        <taxon>Dinophyceae</taxon>
        <taxon>Suessiales</taxon>
        <taxon>Symbiodiniaceae</taxon>
        <taxon>Symbiodinium</taxon>
    </lineage>
</organism>
<dbReference type="AlphaFoldDB" id="A0A812I937"/>
<dbReference type="InterPro" id="IPR018490">
    <property type="entry name" value="cNMP-bd_dom_sf"/>
</dbReference>
<evidence type="ECO:0000259" key="1">
    <source>
        <dbReference type="PROSITE" id="PS50042"/>
    </source>
</evidence>